<dbReference type="PANTHER" id="PTHR43867">
    <property type="entry name" value="CELLULOSE SYNTHASE CATALYTIC SUBUNIT A [UDP-FORMING]"/>
    <property type="match status" value="1"/>
</dbReference>
<comment type="similarity">
    <text evidence="3">Belongs to the glycosyltransferase 2 family. OpgH subfamily.</text>
</comment>
<keyword evidence="6" id="KW-0997">Cell inner membrane</keyword>
<evidence type="ECO:0000256" key="11">
    <source>
        <dbReference type="ARBA" id="ARBA00023136"/>
    </source>
</evidence>
<feature type="transmembrane region" description="Helical" evidence="12">
    <location>
        <begin position="665"/>
        <end position="687"/>
    </location>
</feature>
<dbReference type="NCBIfam" id="NF003958">
    <property type="entry name" value="PRK05454.2-1"/>
    <property type="match status" value="1"/>
</dbReference>
<dbReference type="RefSeq" id="WP_009180147.1">
    <property type="nucleotide sequence ID" value="NZ_CM001368.1"/>
</dbReference>
<dbReference type="InterPro" id="IPR001173">
    <property type="entry name" value="Glyco_trans_2-like"/>
</dbReference>
<dbReference type="PANTHER" id="PTHR43867:SF5">
    <property type="entry name" value="GLUCANS BIOSYNTHESIS GLUCOSYLTRANSFERASE H"/>
    <property type="match status" value="1"/>
</dbReference>
<feature type="transmembrane region" description="Helical" evidence="12">
    <location>
        <begin position="176"/>
        <end position="203"/>
    </location>
</feature>
<keyword evidence="9 12" id="KW-0812">Transmembrane</keyword>
<feature type="transmembrane region" description="Helical" evidence="12">
    <location>
        <begin position="580"/>
        <end position="597"/>
    </location>
</feature>
<dbReference type="AlphaFoldDB" id="G7Q3S6"/>
<accession>G7Q3S6</accession>
<keyword evidence="7" id="KW-0328">Glycosyltransferase</keyword>
<feature type="domain" description="Glycosyltransferase 2-like" evidence="13">
    <location>
        <begin position="326"/>
        <end position="548"/>
    </location>
</feature>
<feature type="transmembrane region" description="Helical" evidence="12">
    <location>
        <begin position="548"/>
        <end position="573"/>
    </location>
</feature>
<evidence type="ECO:0000256" key="7">
    <source>
        <dbReference type="ARBA" id="ARBA00022676"/>
    </source>
</evidence>
<comment type="subcellular location">
    <subcellularLocation>
        <location evidence="1">Cell inner membrane</location>
        <topology evidence="1">Multi-pass membrane protein</topology>
    </subcellularLocation>
</comment>
<evidence type="ECO:0000256" key="6">
    <source>
        <dbReference type="ARBA" id="ARBA00022519"/>
    </source>
</evidence>
<evidence type="ECO:0000256" key="10">
    <source>
        <dbReference type="ARBA" id="ARBA00022989"/>
    </source>
</evidence>
<feature type="transmembrane region" description="Helical" evidence="12">
    <location>
        <begin position="496"/>
        <end position="516"/>
    </location>
</feature>
<dbReference type="GO" id="GO:0005886">
    <property type="term" value="C:plasma membrane"/>
    <property type="evidence" value="ECO:0007669"/>
    <property type="project" value="UniProtKB-SubCell"/>
</dbReference>
<evidence type="ECO:0000256" key="9">
    <source>
        <dbReference type="ARBA" id="ARBA00022692"/>
    </source>
</evidence>
<keyword evidence="8 14" id="KW-0808">Transferase</keyword>
<dbReference type="eggNOG" id="COG2943">
    <property type="taxonomic scope" value="Bacteria"/>
</dbReference>
<dbReference type="HOGENOM" id="CLU_015730_1_0_7"/>
<keyword evidence="10 12" id="KW-1133">Transmembrane helix</keyword>
<reference evidence="15" key="1">
    <citation type="journal article" date="2015" name="Genome Announc.">
        <title>High-Quality Draft Genome Sequence of Desulfovibrio carbinoliphilus FW-101-2B, an Organic Acid-Oxidizing Sulfate-Reducing Bacterium Isolated from Uranium(VI)-Contaminated Groundwater.</title>
        <authorList>
            <person name="Ramsay B.D."/>
            <person name="Hwang C."/>
            <person name="Woo H.L."/>
            <person name="Carroll S.L."/>
            <person name="Lucas S."/>
            <person name="Han J."/>
            <person name="Lapidus A.L."/>
            <person name="Cheng J.F."/>
            <person name="Goodwin L.A."/>
            <person name="Pitluck S."/>
            <person name="Peters L."/>
            <person name="Chertkov O."/>
            <person name="Held B."/>
            <person name="Detter J.C."/>
            <person name="Han C.S."/>
            <person name="Tapia R."/>
            <person name="Land M.L."/>
            <person name="Hauser L.J."/>
            <person name="Kyrpides N.C."/>
            <person name="Ivanova N.N."/>
            <person name="Mikhailova N."/>
            <person name="Pagani I."/>
            <person name="Woyke T."/>
            <person name="Arkin A.P."/>
            <person name="Dehal P."/>
            <person name="Chivian D."/>
            <person name="Criddle C.S."/>
            <person name="Wu W."/>
            <person name="Chakraborty R."/>
            <person name="Hazen T.C."/>
            <person name="Fields M.W."/>
        </authorList>
    </citation>
    <scope>NUCLEOTIDE SEQUENCE [LARGE SCALE GENOMIC DNA]</scope>
    <source>
        <strain evidence="15">FW-101-2B</strain>
    </source>
</reference>
<dbReference type="Proteomes" id="UP000004662">
    <property type="component" value="Chromosome"/>
</dbReference>
<feature type="transmembrane region" description="Helical" evidence="12">
    <location>
        <begin position="640"/>
        <end position="659"/>
    </location>
</feature>
<dbReference type="SUPFAM" id="SSF53448">
    <property type="entry name" value="Nucleotide-diphospho-sugar transferases"/>
    <property type="match status" value="1"/>
</dbReference>
<evidence type="ECO:0000256" key="12">
    <source>
        <dbReference type="SAM" id="Phobius"/>
    </source>
</evidence>
<proteinExistence type="inferred from homology"/>
<protein>
    <recommendedName>
        <fullName evidence="4">Glucans biosynthesis glucosyltransferase H</fullName>
    </recommendedName>
</protein>
<dbReference type="GO" id="GO:0016758">
    <property type="term" value="F:hexosyltransferase activity"/>
    <property type="evidence" value="ECO:0007669"/>
    <property type="project" value="TreeGrafter"/>
</dbReference>
<evidence type="ECO:0000313" key="14">
    <source>
        <dbReference type="EMBL" id="EHJ46716.1"/>
    </source>
</evidence>
<evidence type="ECO:0000259" key="13">
    <source>
        <dbReference type="Pfam" id="PF13632"/>
    </source>
</evidence>
<keyword evidence="15" id="KW-1185">Reference proteome</keyword>
<evidence type="ECO:0000256" key="4">
    <source>
        <dbReference type="ARBA" id="ARBA00020585"/>
    </source>
</evidence>
<dbReference type="NCBIfam" id="NF003962">
    <property type="entry name" value="PRK05454.2-5"/>
    <property type="match status" value="1"/>
</dbReference>
<feature type="transmembrane region" description="Helical" evidence="12">
    <location>
        <begin position="144"/>
        <end position="164"/>
    </location>
</feature>
<organism evidence="14 15">
    <name type="scientific">Solidesulfovibrio carbinoliphilus subsp. oakridgensis</name>
    <dbReference type="NCBI Taxonomy" id="694327"/>
    <lineage>
        <taxon>Bacteria</taxon>
        <taxon>Pseudomonadati</taxon>
        <taxon>Thermodesulfobacteriota</taxon>
        <taxon>Desulfovibrionia</taxon>
        <taxon>Desulfovibrionales</taxon>
        <taxon>Desulfovibrionaceae</taxon>
        <taxon>Solidesulfovibrio</taxon>
    </lineage>
</organism>
<name>G7Q3S6_9BACT</name>
<dbReference type="Gene3D" id="3.90.550.10">
    <property type="entry name" value="Spore Coat Polysaccharide Biosynthesis Protein SpsA, Chain A"/>
    <property type="match status" value="1"/>
</dbReference>
<keyword evidence="5" id="KW-1003">Cell membrane</keyword>
<gene>
    <name evidence="14" type="ORF">DFW101_0699</name>
</gene>
<evidence type="ECO:0000256" key="1">
    <source>
        <dbReference type="ARBA" id="ARBA00004429"/>
    </source>
</evidence>
<evidence type="ECO:0000256" key="2">
    <source>
        <dbReference type="ARBA" id="ARBA00005001"/>
    </source>
</evidence>
<keyword evidence="11 12" id="KW-0472">Membrane</keyword>
<evidence type="ECO:0000313" key="15">
    <source>
        <dbReference type="Proteomes" id="UP000004662"/>
    </source>
</evidence>
<evidence type="ECO:0000256" key="3">
    <source>
        <dbReference type="ARBA" id="ARBA00009337"/>
    </source>
</evidence>
<dbReference type="EMBL" id="CM001368">
    <property type="protein sequence ID" value="EHJ46716.1"/>
    <property type="molecule type" value="Genomic_DNA"/>
</dbReference>
<sequence>MNRDIHDGNGADRKRSLLDAAGLRLTAYLRRLPLSEPKRLETALGCLQAVPETVDDAQEAARTAVTDLLAGLETPRPAKNLDILPPLVRTPMAPETMGTRGWRRAVGRVTGTPDVEQGHPPRRSALSDEFLHPSWSRIAGRRRVLLALLVTAPTAFAVLRMASVLPHEGDTILEKILLAVFAALFAWISIGFWTAMAGFATLLRRFDRFAVTRPDPADTIARMGVRTAIVFPVYGEDMDRVTAGMEAVYRSLEREASIGQYDFFILSDTRDPEAWAGEEAAWAALRDRVGGRGRIFYRRRRMNTKMKSGNIADFCRRFGAAYVYMLVMDADSIMAGGTIARMVAVMEARRHVGILQSATVLVGHDTLLARTQKFASHLYGPMFAAGLHYWLLGDAQFWGHNALIRIKPFMRHCALPRLPGRPPLGGEISSHDFVESALMRRAGWGVWLAYDLPGTYEEVPPNLLAELARDRRWCKGNMQHLRLLFSRGFIPVHRALFVNGIMAYGSALLWFLFLAISTAEAVIETLTPPTYFPPTRTLFPQWPMWEPWWALSLLATTGVLLFLPKLFAALLTLVKSRSRLFGGFFRLLASIVLEVAVSSLLAPVRMLFHSKFVFITLLGLETRWDSQARDATTTPWSEALRFHLGGTLLAALWGGALFIINRNFFWWICPVLGPLLLSMPLSVATSAPGAGRWLKKIGLFRIPEETKPPRELDETAAFHERNSQAGRPLDIPRENGVALAVVDPTACSRRLGLIRRPGADAPKDAAARQSLVDKALTLGPKGLTRQEKLALLTDPATLAATHRGVWLLDEDALRQRWFARLR</sequence>
<dbReference type="InterPro" id="IPR029044">
    <property type="entry name" value="Nucleotide-diphossugar_trans"/>
</dbReference>
<evidence type="ECO:0000256" key="8">
    <source>
        <dbReference type="ARBA" id="ARBA00022679"/>
    </source>
</evidence>
<dbReference type="Pfam" id="PF13632">
    <property type="entry name" value="Glyco_trans_2_3"/>
    <property type="match status" value="1"/>
</dbReference>
<comment type="pathway">
    <text evidence="2">Glycan metabolism; osmoregulated periplasmic glucan (OPG) biosynthesis.</text>
</comment>
<dbReference type="InterPro" id="IPR050321">
    <property type="entry name" value="Glycosyltr_2/OpgH_subfam"/>
</dbReference>
<evidence type="ECO:0000256" key="5">
    <source>
        <dbReference type="ARBA" id="ARBA00022475"/>
    </source>
</evidence>